<protein>
    <submittedName>
        <fullName evidence="1">Uncharacterized protein</fullName>
    </submittedName>
</protein>
<proteinExistence type="predicted"/>
<dbReference type="RefSeq" id="WP_143889400.1">
    <property type="nucleotide sequence ID" value="NZ_VJNB01000001.1"/>
</dbReference>
<dbReference type="CDD" id="cd00093">
    <property type="entry name" value="HTH_XRE"/>
    <property type="match status" value="1"/>
</dbReference>
<dbReference type="EMBL" id="VJNB01000001">
    <property type="protein sequence ID" value="TSE21704.1"/>
    <property type="molecule type" value="Genomic_DNA"/>
</dbReference>
<name>A0A554WDR2_9BURK</name>
<keyword evidence="2" id="KW-1185">Reference proteome</keyword>
<dbReference type="SUPFAM" id="SSF47413">
    <property type="entry name" value="lambda repressor-like DNA-binding domains"/>
    <property type="match status" value="1"/>
</dbReference>
<sequence length="128" mass="14182">MQEHDTKETIRELIDRAAREVGTKAELARMLGVPATRLNEWRGGHRPCPAEMVAIIADIAGMPAEEWLIRATLWYAKEKPYYARLWKAVGKALPRTGAATAGFFATVGLGLFGELARMLGKVPQFILC</sequence>
<dbReference type="InterPro" id="IPR010982">
    <property type="entry name" value="Lambda_DNA-bd_dom_sf"/>
</dbReference>
<dbReference type="AlphaFoldDB" id="A0A554WDR2"/>
<gene>
    <name evidence="1" type="ORF">Talka_00384</name>
</gene>
<dbReference type="Gene3D" id="1.10.260.40">
    <property type="entry name" value="lambda repressor-like DNA-binding domains"/>
    <property type="match status" value="1"/>
</dbReference>
<dbReference type="InterPro" id="IPR001387">
    <property type="entry name" value="Cro/C1-type_HTH"/>
</dbReference>
<reference evidence="1 2" key="1">
    <citation type="submission" date="2019-07" db="EMBL/GenBank/DDBJ databases">
        <title>Tepidimonas alkaliphilus YIM 72238 draft genome.</title>
        <authorList>
            <person name="Da Costa M.S."/>
            <person name="Froufe H.J.C."/>
            <person name="Egas C."/>
            <person name="Albuquerque L."/>
        </authorList>
    </citation>
    <scope>NUCLEOTIDE SEQUENCE [LARGE SCALE GENOMIC DNA]</scope>
    <source>
        <strain evidence="1 2">YIM 72238</strain>
    </source>
</reference>
<evidence type="ECO:0000313" key="2">
    <source>
        <dbReference type="Proteomes" id="UP000315736"/>
    </source>
</evidence>
<dbReference type="OrthoDB" id="6446140at2"/>
<dbReference type="Proteomes" id="UP000315736">
    <property type="component" value="Unassembled WGS sequence"/>
</dbReference>
<accession>A0A554WDR2</accession>
<evidence type="ECO:0000313" key="1">
    <source>
        <dbReference type="EMBL" id="TSE21704.1"/>
    </source>
</evidence>
<comment type="caution">
    <text evidence="1">The sequence shown here is derived from an EMBL/GenBank/DDBJ whole genome shotgun (WGS) entry which is preliminary data.</text>
</comment>
<dbReference type="GO" id="GO:0003677">
    <property type="term" value="F:DNA binding"/>
    <property type="evidence" value="ECO:0007669"/>
    <property type="project" value="InterPro"/>
</dbReference>
<organism evidence="1 2">
    <name type="scientific">Tepidimonas alkaliphilus</name>
    <dbReference type="NCBI Taxonomy" id="2588942"/>
    <lineage>
        <taxon>Bacteria</taxon>
        <taxon>Pseudomonadati</taxon>
        <taxon>Pseudomonadota</taxon>
        <taxon>Betaproteobacteria</taxon>
        <taxon>Burkholderiales</taxon>
        <taxon>Tepidimonas</taxon>
    </lineage>
</organism>